<gene>
    <name evidence="1" type="ORF">HF086_001838</name>
</gene>
<sequence length="86" mass="9732">MDWLLPDNTVAGTLKGLRRILANGSLELSPFPAEHYRRDVHATTYRCRLRLSSGFAILSKNIHVHAAVRLVLDQKIGFSEIQFNKS</sequence>
<reference evidence="1" key="1">
    <citation type="journal article" date="2021" name="G3 (Bethesda)">
        <title>Genome and transcriptome analysis of the beet armyworm Spodoptera exigua reveals targets for pest control. .</title>
        <authorList>
            <person name="Simon S."/>
            <person name="Breeschoten T."/>
            <person name="Jansen H.J."/>
            <person name="Dirks R.P."/>
            <person name="Schranz M.E."/>
            <person name="Ros V.I.D."/>
        </authorList>
    </citation>
    <scope>NUCLEOTIDE SEQUENCE</scope>
    <source>
        <strain evidence="1">TB_SE_WUR_2020</strain>
    </source>
</reference>
<protein>
    <submittedName>
        <fullName evidence="1">Uncharacterized protein</fullName>
    </submittedName>
</protein>
<dbReference type="AlphaFoldDB" id="A0A922MA51"/>
<dbReference type="EMBL" id="JACEFF010000701">
    <property type="protein sequence ID" value="KAH9632595.1"/>
    <property type="molecule type" value="Genomic_DNA"/>
</dbReference>
<dbReference type="Proteomes" id="UP000814243">
    <property type="component" value="Unassembled WGS sequence"/>
</dbReference>
<accession>A0A922MA51</accession>
<proteinExistence type="predicted"/>
<organism evidence="1 2">
    <name type="scientific">Spodoptera exigua</name>
    <name type="common">Beet armyworm</name>
    <name type="synonym">Noctua fulgens</name>
    <dbReference type="NCBI Taxonomy" id="7107"/>
    <lineage>
        <taxon>Eukaryota</taxon>
        <taxon>Metazoa</taxon>
        <taxon>Ecdysozoa</taxon>
        <taxon>Arthropoda</taxon>
        <taxon>Hexapoda</taxon>
        <taxon>Insecta</taxon>
        <taxon>Pterygota</taxon>
        <taxon>Neoptera</taxon>
        <taxon>Endopterygota</taxon>
        <taxon>Lepidoptera</taxon>
        <taxon>Glossata</taxon>
        <taxon>Ditrysia</taxon>
        <taxon>Noctuoidea</taxon>
        <taxon>Noctuidae</taxon>
        <taxon>Amphipyrinae</taxon>
        <taxon>Spodoptera</taxon>
    </lineage>
</organism>
<evidence type="ECO:0000313" key="2">
    <source>
        <dbReference type="Proteomes" id="UP000814243"/>
    </source>
</evidence>
<comment type="caution">
    <text evidence="1">The sequence shown here is derived from an EMBL/GenBank/DDBJ whole genome shotgun (WGS) entry which is preliminary data.</text>
</comment>
<name>A0A922MA51_SPOEX</name>
<evidence type="ECO:0000313" key="1">
    <source>
        <dbReference type="EMBL" id="KAH9632595.1"/>
    </source>
</evidence>